<evidence type="ECO:0000256" key="1">
    <source>
        <dbReference type="SAM" id="Coils"/>
    </source>
</evidence>
<organism evidence="2 3">
    <name type="scientific">Perkinsus olseni</name>
    <name type="common">Perkinsus atlanticus</name>
    <dbReference type="NCBI Taxonomy" id="32597"/>
    <lineage>
        <taxon>Eukaryota</taxon>
        <taxon>Sar</taxon>
        <taxon>Alveolata</taxon>
        <taxon>Perkinsozoa</taxon>
        <taxon>Perkinsea</taxon>
        <taxon>Perkinsida</taxon>
        <taxon>Perkinsidae</taxon>
        <taxon>Perkinsus</taxon>
    </lineage>
</organism>
<comment type="caution">
    <text evidence="2">The sequence shown here is derived from an EMBL/GenBank/DDBJ whole genome shotgun (WGS) entry which is preliminary data.</text>
</comment>
<feature type="coiled-coil region" evidence="1">
    <location>
        <begin position="103"/>
        <end position="130"/>
    </location>
</feature>
<proteinExistence type="predicted"/>
<dbReference type="EMBL" id="JABANM010019320">
    <property type="protein sequence ID" value="KAF4724682.1"/>
    <property type="molecule type" value="Genomic_DNA"/>
</dbReference>
<gene>
    <name evidence="2" type="ORF">FOZ62_024846</name>
</gene>
<evidence type="ECO:0000313" key="3">
    <source>
        <dbReference type="Proteomes" id="UP000574390"/>
    </source>
</evidence>
<keyword evidence="1" id="KW-0175">Coiled coil</keyword>
<sequence>SVSIRRKETLDELDLVEPVPEFGCAWQSSSSCCELAAVSDDARGGLSPKDREQSRSVCADLPKAQLTVKVPKRIGRFDVVDATPRAAPPPSIATDMKESSVDIHQIAQTLDDLNRQVKFLCERNSALEAENTLLRSRCARFMDQLHQL</sequence>
<feature type="non-terminal residue" evidence="2">
    <location>
        <position position="1"/>
    </location>
</feature>
<dbReference type="Proteomes" id="UP000574390">
    <property type="component" value="Unassembled WGS sequence"/>
</dbReference>
<accession>A0A7J6RWT3</accession>
<feature type="non-terminal residue" evidence="2">
    <location>
        <position position="148"/>
    </location>
</feature>
<dbReference type="AlphaFoldDB" id="A0A7J6RWT3"/>
<reference evidence="2 3" key="1">
    <citation type="submission" date="2020-04" db="EMBL/GenBank/DDBJ databases">
        <title>Perkinsus olseni comparative genomics.</title>
        <authorList>
            <person name="Bogema D.R."/>
        </authorList>
    </citation>
    <scope>NUCLEOTIDE SEQUENCE [LARGE SCALE GENOMIC DNA]</scope>
    <source>
        <strain evidence="2">ATCC PRA-205</strain>
    </source>
</reference>
<evidence type="ECO:0000313" key="2">
    <source>
        <dbReference type="EMBL" id="KAF4724682.1"/>
    </source>
</evidence>
<protein>
    <submittedName>
        <fullName evidence="2">Uncharacterized protein</fullName>
    </submittedName>
</protein>
<name>A0A7J6RWT3_PEROL</name>